<feature type="compositionally biased region" description="Polar residues" evidence="1">
    <location>
        <begin position="65"/>
        <end position="79"/>
    </location>
</feature>
<dbReference type="PANTHER" id="PTHR30469:SF33">
    <property type="entry name" value="SLR1207 PROTEIN"/>
    <property type="match status" value="1"/>
</dbReference>
<dbReference type="GO" id="GO:1990281">
    <property type="term" value="C:efflux pump complex"/>
    <property type="evidence" value="ECO:0007669"/>
    <property type="project" value="TreeGrafter"/>
</dbReference>
<protein>
    <submittedName>
        <fullName evidence="3">Uncharacterized protein</fullName>
    </submittedName>
</protein>
<gene>
    <name evidence="3" type="ORF">ABM34_01130</name>
</gene>
<dbReference type="Gene3D" id="2.40.50.100">
    <property type="match status" value="1"/>
</dbReference>
<dbReference type="KEGG" id="lgn:ABM34_01130"/>
<proteinExistence type="predicted"/>
<name>A0A0H4QI19_9LACO</name>
<feature type="region of interest" description="Disordered" evidence="1">
    <location>
        <begin position="117"/>
        <end position="169"/>
    </location>
</feature>
<accession>A0A0H4QI19</accession>
<dbReference type="EMBL" id="CP012034">
    <property type="protein sequence ID" value="AKP66288.1"/>
    <property type="molecule type" value="Genomic_DNA"/>
</dbReference>
<organism evidence="3 4">
    <name type="scientific">Companilactobacillus ginsenosidimutans</name>
    <dbReference type="NCBI Taxonomy" id="1007676"/>
    <lineage>
        <taxon>Bacteria</taxon>
        <taxon>Bacillati</taxon>
        <taxon>Bacillota</taxon>
        <taxon>Bacilli</taxon>
        <taxon>Lactobacillales</taxon>
        <taxon>Lactobacillaceae</taxon>
        <taxon>Companilactobacillus</taxon>
    </lineage>
</organism>
<keyword evidence="4" id="KW-1185">Reference proteome</keyword>
<keyword evidence="2" id="KW-1133">Transmembrane helix</keyword>
<evidence type="ECO:0000256" key="1">
    <source>
        <dbReference type="SAM" id="MobiDB-lite"/>
    </source>
</evidence>
<reference evidence="4" key="1">
    <citation type="submission" date="2015-07" db="EMBL/GenBank/DDBJ databases">
        <title>Lactobacillus ginsenosidimutans/EMML 3141/ whole genome sequencing.</title>
        <authorList>
            <person name="Kim M.K."/>
            <person name="Im W.-T."/>
            <person name="Srinivasan S."/>
            <person name="Lee J.-J."/>
        </authorList>
    </citation>
    <scope>NUCLEOTIDE SEQUENCE [LARGE SCALE GENOMIC DNA]</scope>
    <source>
        <strain evidence="4">EMML 3041</strain>
    </source>
</reference>
<keyword evidence="2" id="KW-0812">Transmembrane</keyword>
<dbReference type="Gene3D" id="1.10.287.470">
    <property type="entry name" value="Helix hairpin bin"/>
    <property type="match status" value="1"/>
</dbReference>
<dbReference type="PATRIC" id="fig|1007676.4.peg.237"/>
<feature type="compositionally biased region" description="Polar residues" evidence="1">
    <location>
        <begin position="144"/>
        <end position="168"/>
    </location>
</feature>
<dbReference type="Proteomes" id="UP000036106">
    <property type="component" value="Chromosome"/>
</dbReference>
<feature type="compositionally biased region" description="Low complexity" evidence="1">
    <location>
        <begin position="117"/>
        <end position="142"/>
    </location>
</feature>
<dbReference type="OrthoDB" id="2319976at2"/>
<dbReference type="AlphaFoldDB" id="A0A0H4QI19"/>
<dbReference type="STRING" id="1007676.ABM34_01130"/>
<feature type="transmembrane region" description="Helical" evidence="2">
    <location>
        <begin position="7"/>
        <end position="27"/>
    </location>
</feature>
<dbReference type="PANTHER" id="PTHR30469">
    <property type="entry name" value="MULTIDRUG RESISTANCE PROTEIN MDTA"/>
    <property type="match status" value="1"/>
</dbReference>
<evidence type="ECO:0000313" key="4">
    <source>
        <dbReference type="Proteomes" id="UP000036106"/>
    </source>
</evidence>
<evidence type="ECO:0000256" key="2">
    <source>
        <dbReference type="SAM" id="Phobius"/>
    </source>
</evidence>
<sequence length="329" mass="35723">MSKKIDYAIWGVCTLFLVLAIVVVSLFNGKNGQVEYKTYTVQSREEQYYSGIVSPDEKQSVSDKPLSQETLTSQPMKNGQKVTKGQTIFTFNKDMSAQISAVNAEIQQLTATNASLQSASSTSSMSSSSLSSDGLTDSTDTTPMPVSTGTDNSAQIASNNSQISSDQSKLAELNAEANRTVTAPISGTLIKDSQGNYAVYGKPVILGNVNEFELTSVKNNDDVQVFKNNGSKMYGTVTGVDKAPYTSTSSVSYYHFEVTSDQNLTFGMHVQIKGTSKGYKIPKDAVHDEDYVLVLNGDVRKKVYLDLNKSGDFYYTHSGIKAGQKLVLR</sequence>
<evidence type="ECO:0000313" key="3">
    <source>
        <dbReference type="EMBL" id="AKP66288.1"/>
    </source>
</evidence>
<keyword evidence="2" id="KW-0472">Membrane</keyword>
<feature type="region of interest" description="Disordered" evidence="1">
    <location>
        <begin position="52"/>
        <end position="79"/>
    </location>
</feature>
<dbReference type="RefSeq" id="WP_048702564.1">
    <property type="nucleotide sequence ID" value="NZ_CP012034.1"/>
</dbReference>
<dbReference type="GO" id="GO:0015562">
    <property type="term" value="F:efflux transmembrane transporter activity"/>
    <property type="evidence" value="ECO:0007669"/>
    <property type="project" value="TreeGrafter"/>
</dbReference>